<gene>
    <name evidence="2" type="ORF">HNQ45_001262</name>
</gene>
<sequence length="68" mass="7709">MFDISRMDLMWVSFYSMGAMALAALLIYIARYKMPYRLVSIILSIAAWLLLIFSFITMILVLGGSSHA</sequence>
<protein>
    <submittedName>
        <fullName evidence="2">Membrane protein YqjE</fullName>
    </submittedName>
</protein>
<dbReference type="InterPro" id="IPR020076">
    <property type="entry name" value="DUF2768"/>
</dbReference>
<dbReference type="Pfam" id="PF10966">
    <property type="entry name" value="DUF2768"/>
    <property type="match status" value="1"/>
</dbReference>
<feature type="transmembrane region" description="Helical" evidence="1">
    <location>
        <begin position="41"/>
        <end position="62"/>
    </location>
</feature>
<comment type="caution">
    <text evidence="2">The sequence shown here is derived from an EMBL/GenBank/DDBJ whole genome shotgun (WGS) entry which is preliminary data.</text>
</comment>
<dbReference type="AlphaFoldDB" id="A0A9Q2CZH5"/>
<keyword evidence="3" id="KW-1185">Reference proteome</keyword>
<proteinExistence type="predicted"/>
<keyword evidence="1" id="KW-0812">Transmembrane</keyword>
<dbReference type="Proteomes" id="UP000579136">
    <property type="component" value="Unassembled WGS sequence"/>
</dbReference>
<evidence type="ECO:0000313" key="3">
    <source>
        <dbReference type="Proteomes" id="UP000579136"/>
    </source>
</evidence>
<keyword evidence="1" id="KW-0472">Membrane</keyword>
<evidence type="ECO:0000256" key="1">
    <source>
        <dbReference type="SAM" id="Phobius"/>
    </source>
</evidence>
<keyword evidence="1" id="KW-1133">Transmembrane helix</keyword>
<feature type="transmembrane region" description="Helical" evidence="1">
    <location>
        <begin position="12"/>
        <end position="29"/>
    </location>
</feature>
<dbReference type="RefSeq" id="WP_183674758.1">
    <property type="nucleotide sequence ID" value="NZ_CBCRYX010000008.1"/>
</dbReference>
<reference evidence="2 3" key="1">
    <citation type="submission" date="2020-08" db="EMBL/GenBank/DDBJ databases">
        <title>Genomic Encyclopedia of Type Strains, Phase IV (KMG-IV): sequencing the most valuable type-strain genomes for metagenomic binning, comparative biology and taxonomic classification.</title>
        <authorList>
            <person name="Goeker M."/>
        </authorList>
    </citation>
    <scope>NUCLEOTIDE SEQUENCE [LARGE SCALE GENOMIC DNA]</scope>
    <source>
        <strain evidence="2 3">DSM 19163</strain>
    </source>
</reference>
<organism evidence="2 3">
    <name type="scientific">Nosocomiicoccus ampullae</name>
    <dbReference type="NCBI Taxonomy" id="489910"/>
    <lineage>
        <taxon>Bacteria</taxon>
        <taxon>Bacillati</taxon>
        <taxon>Bacillota</taxon>
        <taxon>Bacilli</taxon>
        <taxon>Bacillales</taxon>
        <taxon>Staphylococcaceae</taxon>
        <taxon>Nosocomiicoccus</taxon>
    </lineage>
</organism>
<dbReference type="EMBL" id="JACHHF010000007">
    <property type="protein sequence ID" value="MBB5176374.1"/>
    <property type="molecule type" value="Genomic_DNA"/>
</dbReference>
<name>A0A9Q2CZH5_9STAP</name>
<evidence type="ECO:0000313" key="2">
    <source>
        <dbReference type="EMBL" id="MBB5176374.1"/>
    </source>
</evidence>
<accession>A0A9Q2CZH5</accession>